<dbReference type="eggNOG" id="ENOG502S2ST">
    <property type="taxonomic scope" value="Eukaryota"/>
</dbReference>
<dbReference type="STRING" id="675120.N1PV00"/>
<dbReference type="OrthoDB" id="291007at2759"/>
<protein>
    <recommendedName>
        <fullName evidence="3">Peptidase M12A domain-containing protein</fullName>
    </recommendedName>
</protein>
<dbReference type="InterPro" id="IPR024079">
    <property type="entry name" value="MetalloPept_cat_dom_sf"/>
</dbReference>
<dbReference type="GO" id="GO:0008237">
    <property type="term" value="F:metallopeptidase activity"/>
    <property type="evidence" value="ECO:0007669"/>
    <property type="project" value="InterPro"/>
</dbReference>
<sequence>MWEPATVQNSSSLLEFASMNAKDANSICNQGTQAASTPDVLNIFDTTKSRSPKTDCSLGYDRMIMEDKNNGVTASRWHSLYYQRLASQPNANDEVVTVGPLDRVRMAHELGHALGLDREFQRHERNQLITFNCQNLGDYKDGKKIIDSKDTSECYRAGDMIEQACINKDIADRYGFSASQYVIEGQGFIGQLQHSVKFDYDSIMMYDSYAGSAPVMASGFPKGAVMVGKGQKG</sequence>
<keyword evidence="2" id="KW-1185">Reference proteome</keyword>
<proteinExistence type="predicted"/>
<dbReference type="Proteomes" id="UP000016933">
    <property type="component" value="Unassembled WGS sequence"/>
</dbReference>
<dbReference type="SUPFAM" id="SSF55486">
    <property type="entry name" value="Metalloproteases ('zincins'), catalytic domain"/>
    <property type="match status" value="1"/>
</dbReference>
<dbReference type="HOGENOM" id="CLU_1189897_0_0_1"/>
<dbReference type="Gene3D" id="3.40.390.10">
    <property type="entry name" value="Collagenase (Catalytic Domain)"/>
    <property type="match status" value="1"/>
</dbReference>
<dbReference type="AlphaFoldDB" id="N1PV00"/>
<organism evidence="1 2">
    <name type="scientific">Dothistroma septosporum (strain NZE10 / CBS 128990)</name>
    <name type="common">Red band needle blight fungus</name>
    <name type="synonym">Mycosphaerella pini</name>
    <dbReference type="NCBI Taxonomy" id="675120"/>
    <lineage>
        <taxon>Eukaryota</taxon>
        <taxon>Fungi</taxon>
        <taxon>Dikarya</taxon>
        <taxon>Ascomycota</taxon>
        <taxon>Pezizomycotina</taxon>
        <taxon>Dothideomycetes</taxon>
        <taxon>Dothideomycetidae</taxon>
        <taxon>Mycosphaerellales</taxon>
        <taxon>Mycosphaerellaceae</taxon>
        <taxon>Dothistroma</taxon>
    </lineage>
</organism>
<evidence type="ECO:0000313" key="1">
    <source>
        <dbReference type="EMBL" id="EME46175.1"/>
    </source>
</evidence>
<reference evidence="2" key="1">
    <citation type="journal article" date="2012" name="PLoS Genet.">
        <title>The genomes of the fungal plant pathogens Cladosporium fulvum and Dothistroma septosporum reveal adaptation to different hosts and lifestyles but also signatures of common ancestry.</title>
        <authorList>
            <person name="de Wit P.J.G.M."/>
            <person name="van der Burgt A."/>
            <person name="Oekmen B."/>
            <person name="Stergiopoulos I."/>
            <person name="Abd-Elsalam K.A."/>
            <person name="Aerts A.L."/>
            <person name="Bahkali A.H."/>
            <person name="Beenen H.G."/>
            <person name="Chettri P."/>
            <person name="Cox M.P."/>
            <person name="Datema E."/>
            <person name="de Vries R.P."/>
            <person name="Dhillon B."/>
            <person name="Ganley A.R."/>
            <person name="Griffiths S.A."/>
            <person name="Guo Y."/>
            <person name="Hamelin R.C."/>
            <person name="Henrissat B."/>
            <person name="Kabir M.S."/>
            <person name="Jashni M.K."/>
            <person name="Kema G."/>
            <person name="Klaubauf S."/>
            <person name="Lapidus A."/>
            <person name="Levasseur A."/>
            <person name="Lindquist E."/>
            <person name="Mehrabi R."/>
            <person name="Ohm R.A."/>
            <person name="Owen T.J."/>
            <person name="Salamov A."/>
            <person name="Schwelm A."/>
            <person name="Schijlen E."/>
            <person name="Sun H."/>
            <person name="van den Burg H.A."/>
            <person name="van Ham R.C.H.J."/>
            <person name="Zhang S."/>
            <person name="Goodwin S.B."/>
            <person name="Grigoriev I.V."/>
            <person name="Collemare J."/>
            <person name="Bradshaw R.E."/>
        </authorList>
    </citation>
    <scope>NUCLEOTIDE SEQUENCE [LARGE SCALE GENOMIC DNA]</scope>
    <source>
        <strain evidence="2">NZE10 / CBS 128990</strain>
    </source>
</reference>
<accession>N1PV00</accession>
<reference evidence="1 2" key="2">
    <citation type="journal article" date="2012" name="PLoS Pathog.">
        <title>Diverse lifestyles and strategies of plant pathogenesis encoded in the genomes of eighteen Dothideomycetes fungi.</title>
        <authorList>
            <person name="Ohm R.A."/>
            <person name="Feau N."/>
            <person name="Henrissat B."/>
            <person name="Schoch C.L."/>
            <person name="Horwitz B.A."/>
            <person name="Barry K.W."/>
            <person name="Condon B.J."/>
            <person name="Copeland A.C."/>
            <person name="Dhillon B."/>
            <person name="Glaser F."/>
            <person name="Hesse C.N."/>
            <person name="Kosti I."/>
            <person name="LaButti K."/>
            <person name="Lindquist E.A."/>
            <person name="Lucas S."/>
            <person name="Salamov A.A."/>
            <person name="Bradshaw R.E."/>
            <person name="Ciuffetti L."/>
            <person name="Hamelin R.C."/>
            <person name="Kema G.H.J."/>
            <person name="Lawrence C."/>
            <person name="Scott J.A."/>
            <person name="Spatafora J.W."/>
            <person name="Turgeon B.G."/>
            <person name="de Wit P.J.G.M."/>
            <person name="Zhong S."/>
            <person name="Goodwin S.B."/>
            <person name="Grigoriev I.V."/>
        </authorList>
    </citation>
    <scope>NUCLEOTIDE SEQUENCE [LARGE SCALE GENOMIC DNA]</scope>
    <source>
        <strain evidence="2">NZE10 / CBS 128990</strain>
    </source>
</reference>
<name>N1PV00_DOTSN</name>
<dbReference type="EMBL" id="KB446537">
    <property type="protein sequence ID" value="EME46175.1"/>
    <property type="molecule type" value="Genomic_DNA"/>
</dbReference>
<evidence type="ECO:0008006" key="3">
    <source>
        <dbReference type="Google" id="ProtNLM"/>
    </source>
</evidence>
<evidence type="ECO:0000313" key="2">
    <source>
        <dbReference type="Proteomes" id="UP000016933"/>
    </source>
</evidence>
<gene>
    <name evidence="1" type="ORF">DOTSEDRAFT_22275</name>
</gene>